<dbReference type="AlphaFoldDB" id="A0A8J5NVH4"/>
<evidence type="ECO:0000256" key="1">
    <source>
        <dbReference type="SAM" id="Phobius"/>
    </source>
</evidence>
<keyword evidence="1" id="KW-1133">Transmembrane helix</keyword>
<feature type="transmembrane region" description="Helical" evidence="1">
    <location>
        <begin position="71"/>
        <end position="91"/>
    </location>
</feature>
<sequence>MRRRKNKGPCSPHCNFCPSFFSTKTFALPSFFSFSQQHKNKQRIKLSSFTTKRWIIENAQAFPSARYGLKWYQVLVLCHSILTFRLLWFYLTIIKTILKPSLHLLSRGLDHSLRFTVKAFSKSAIVDGVASRHAVPLMTNLSSGKL</sequence>
<keyword evidence="1" id="KW-0472">Membrane</keyword>
<dbReference type="Proteomes" id="UP000694050">
    <property type="component" value="Unassembled WGS sequence"/>
</dbReference>
<organism evidence="2 3">
    <name type="scientific">Fusarium oxysporum f. sp. rapae</name>
    <dbReference type="NCBI Taxonomy" id="485398"/>
    <lineage>
        <taxon>Eukaryota</taxon>
        <taxon>Fungi</taxon>
        <taxon>Dikarya</taxon>
        <taxon>Ascomycota</taxon>
        <taxon>Pezizomycotina</taxon>
        <taxon>Sordariomycetes</taxon>
        <taxon>Hypocreomycetidae</taxon>
        <taxon>Hypocreales</taxon>
        <taxon>Nectriaceae</taxon>
        <taxon>Fusarium</taxon>
        <taxon>Fusarium oxysporum species complex</taxon>
    </lineage>
</organism>
<protein>
    <submittedName>
        <fullName evidence="2">Uncharacterized protein</fullName>
    </submittedName>
</protein>
<evidence type="ECO:0000313" key="3">
    <source>
        <dbReference type="Proteomes" id="UP000694050"/>
    </source>
</evidence>
<name>A0A8J5NVH4_FUSOX</name>
<reference evidence="2" key="1">
    <citation type="submission" date="2021-04" db="EMBL/GenBank/DDBJ databases">
        <title>First draft genome resource for Brassicaceae pathogens Fusarium oxysporum f. sp. raphani and Fusarium oxysporum f. sp. rapae.</title>
        <authorList>
            <person name="Asai S."/>
        </authorList>
    </citation>
    <scope>NUCLEOTIDE SEQUENCE</scope>
    <source>
        <strain evidence="2">Tf1208</strain>
    </source>
</reference>
<accession>A0A8J5NVH4</accession>
<dbReference type="EMBL" id="JAELUQ010000006">
    <property type="protein sequence ID" value="KAG7412795.1"/>
    <property type="molecule type" value="Genomic_DNA"/>
</dbReference>
<gene>
    <name evidence="2" type="ORF">Forpe1208_v009005</name>
</gene>
<evidence type="ECO:0000313" key="2">
    <source>
        <dbReference type="EMBL" id="KAG7412795.1"/>
    </source>
</evidence>
<comment type="caution">
    <text evidence="2">The sequence shown here is derived from an EMBL/GenBank/DDBJ whole genome shotgun (WGS) entry which is preliminary data.</text>
</comment>
<keyword evidence="1" id="KW-0812">Transmembrane</keyword>
<proteinExistence type="predicted"/>